<sequence>MPEHNTHNHSPHNKALLGSRELRFHNRQESIYPNLMRFCLDFKFKVLQLLFNAPTLTAAPIKVVVMTRADYSGDPSSAITPAFADLDQLERYVTDNQVDILHDYLFGVDEPTETGTAG</sequence>
<dbReference type="EMBL" id="JBHRTL010000031">
    <property type="protein sequence ID" value="MFC3156517.1"/>
    <property type="molecule type" value="Genomic_DNA"/>
</dbReference>
<proteinExistence type="predicted"/>
<accession>A0ABV7HXX8</accession>
<name>A0ABV7HXX8_9GAMM</name>
<keyword evidence="2" id="KW-1185">Reference proteome</keyword>
<reference evidence="2" key="1">
    <citation type="journal article" date="2019" name="Int. J. Syst. Evol. Microbiol.">
        <title>The Global Catalogue of Microorganisms (GCM) 10K type strain sequencing project: providing services to taxonomists for standard genome sequencing and annotation.</title>
        <authorList>
            <consortium name="The Broad Institute Genomics Platform"/>
            <consortium name="The Broad Institute Genome Sequencing Center for Infectious Disease"/>
            <person name="Wu L."/>
            <person name="Ma J."/>
        </authorList>
    </citation>
    <scope>NUCLEOTIDE SEQUENCE [LARGE SCALE GENOMIC DNA]</scope>
    <source>
        <strain evidence="2">KCTC 52141</strain>
    </source>
</reference>
<dbReference type="Proteomes" id="UP001595548">
    <property type="component" value="Unassembled WGS sequence"/>
</dbReference>
<evidence type="ECO:0000313" key="1">
    <source>
        <dbReference type="EMBL" id="MFC3156517.1"/>
    </source>
</evidence>
<gene>
    <name evidence="1" type="ORF">ACFOEB_14995</name>
</gene>
<protein>
    <submittedName>
        <fullName evidence="1">Uncharacterized protein</fullName>
    </submittedName>
</protein>
<organism evidence="1 2">
    <name type="scientific">Gilvimarinus japonicus</name>
    <dbReference type="NCBI Taxonomy" id="1796469"/>
    <lineage>
        <taxon>Bacteria</taxon>
        <taxon>Pseudomonadati</taxon>
        <taxon>Pseudomonadota</taxon>
        <taxon>Gammaproteobacteria</taxon>
        <taxon>Cellvibrionales</taxon>
        <taxon>Cellvibrionaceae</taxon>
        <taxon>Gilvimarinus</taxon>
    </lineage>
</organism>
<comment type="caution">
    <text evidence="1">The sequence shown here is derived from an EMBL/GenBank/DDBJ whole genome shotgun (WGS) entry which is preliminary data.</text>
</comment>
<evidence type="ECO:0000313" key="2">
    <source>
        <dbReference type="Proteomes" id="UP001595548"/>
    </source>
</evidence>
<dbReference type="RefSeq" id="WP_382417782.1">
    <property type="nucleotide sequence ID" value="NZ_AP031500.1"/>
</dbReference>